<sequence length="225" mass="25550">MLCVWQNEGVTILRSLRGMMRSDPNAIDVPRFIQAHGLHVPIILRPLTTDDCDEWNEVRWRNDDWLKPWESGDPVHGASMSFNEWVRAMRCNERNGTGVVFAIEHHGRIVGQISLGAICYGAMRTGVVGYWVDERCAGRGYAPMAVTLLADWAMFDPSGPQLHRVEIDLLPENERSRKVALKVGASYEGMRKAYMFVNGQWRDHESYALLPEYAPNGFTARLMGE</sequence>
<gene>
    <name evidence="6" type="primary">ydaF_2</name>
    <name evidence="7" type="ORF">BIFLH658_00819</name>
    <name evidence="6" type="ORF">BPLFYP29_01431</name>
    <name evidence="5" type="ORF">KZP06_01705</name>
</gene>
<dbReference type="Pfam" id="PF13302">
    <property type="entry name" value="Acetyltransf_3"/>
    <property type="match status" value="1"/>
</dbReference>
<dbReference type="GO" id="GO:0005737">
    <property type="term" value="C:cytoplasm"/>
    <property type="evidence" value="ECO:0007669"/>
    <property type="project" value="TreeGrafter"/>
</dbReference>
<dbReference type="SUPFAM" id="SSF55729">
    <property type="entry name" value="Acyl-CoA N-acyltransferases (Nat)"/>
    <property type="match status" value="1"/>
</dbReference>
<evidence type="ECO:0000259" key="4">
    <source>
        <dbReference type="PROSITE" id="PS51186"/>
    </source>
</evidence>
<evidence type="ECO:0000313" key="9">
    <source>
        <dbReference type="Proteomes" id="UP000494211"/>
    </source>
</evidence>
<name>A0AAX3IXB5_BIFPS</name>
<comment type="caution">
    <text evidence="6">The sequence shown here is derived from an EMBL/GenBank/DDBJ whole genome shotgun (WGS) entry which is preliminary data.</text>
</comment>
<dbReference type="Gene3D" id="3.40.630.30">
    <property type="match status" value="1"/>
</dbReference>
<dbReference type="Proteomes" id="UP000331308">
    <property type="component" value="Unassembled WGS sequence"/>
</dbReference>
<dbReference type="EMBL" id="JAHXEI010000001">
    <property type="protein sequence ID" value="MCB4879471.1"/>
    <property type="molecule type" value="Genomic_DNA"/>
</dbReference>
<dbReference type="InterPro" id="IPR000182">
    <property type="entry name" value="GNAT_dom"/>
</dbReference>
<reference evidence="5" key="3">
    <citation type="submission" date="2021-07" db="EMBL/GenBank/DDBJ databases">
        <title>Xylan utilisation by Bifidobacterium pseudocatenulatum.</title>
        <authorList>
            <person name="Watanabe Y."/>
        </authorList>
    </citation>
    <scope>NUCLEOTIDE SEQUENCE</scope>
    <source>
        <strain evidence="5">YIT12824</strain>
    </source>
</reference>
<evidence type="ECO:0000256" key="1">
    <source>
        <dbReference type="ARBA" id="ARBA00022679"/>
    </source>
</evidence>
<protein>
    <submittedName>
        <fullName evidence="5">GNAT family N-acetyltransferase</fullName>
    </submittedName>
    <submittedName>
        <fullName evidence="6">Ribosomal N-acetyltransferase YdaF</fullName>
        <ecNumber evidence="6">2.3.1.-</ecNumber>
    </submittedName>
</protein>
<organism evidence="6 8">
    <name type="scientific">Bifidobacterium pseudocatenulatum</name>
    <dbReference type="NCBI Taxonomy" id="28026"/>
    <lineage>
        <taxon>Bacteria</taxon>
        <taxon>Bacillati</taxon>
        <taxon>Actinomycetota</taxon>
        <taxon>Actinomycetes</taxon>
        <taxon>Bifidobacteriales</taxon>
        <taxon>Bifidobacteriaceae</taxon>
        <taxon>Bifidobacterium</taxon>
    </lineage>
</organism>
<evidence type="ECO:0000313" key="6">
    <source>
        <dbReference type="EMBL" id="VUX64298.1"/>
    </source>
</evidence>
<dbReference type="Proteomes" id="UP001197735">
    <property type="component" value="Unassembled WGS sequence"/>
</dbReference>
<dbReference type="Proteomes" id="UP000494211">
    <property type="component" value="Unassembled WGS sequence"/>
</dbReference>
<comment type="similarity">
    <text evidence="3">Belongs to the acetyltransferase family. RimJ subfamily.</text>
</comment>
<dbReference type="AlphaFoldDB" id="A0AAX3IXB5"/>
<dbReference type="EMBL" id="CABHOD010000007">
    <property type="protein sequence ID" value="VUX64298.1"/>
    <property type="molecule type" value="Genomic_DNA"/>
</dbReference>
<proteinExistence type="inferred from homology"/>
<evidence type="ECO:0000256" key="2">
    <source>
        <dbReference type="ARBA" id="ARBA00023315"/>
    </source>
</evidence>
<keyword evidence="1 6" id="KW-0808">Transferase</keyword>
<dbReference type="GO" id="GO:0008999">
    <property type="term" value="F:protein-N-terminal-alanine acetyltransferase activity"/>
    <property type="evidence" value="ECO:0007669"/>
    <property type="project" value="TreeGrafter"/>
</dbReference>
<evidence type="ECO:0000313" key="7">
    <source>
        <dbReference type="EMBL" id="VWQ16231.1"/>
    </source>
</evidence>
<feature type="domain" description="N-acetyltransferase" evidence="4">
    <location>
        <begin position="42"/>
        <end position="203"/>
    </location>
</feature>
<evidence type="ECO:0000313" key="5">
    <source>
        <dbReference type="EMBL" id="MCB4879471.1"/>
    </source>
</evidence>
<dbReference type="PROSITE" id="PS51186">
    <property type="entry name" value="GNAT"/>
    <property type="match status" value="1"/>
</dbReference>
<keyword evidence="9" id="KW-1185">Reference proteome</keyword>
<dbReference type="InterPro" id="IPR016181">
    <property type="entry name" value="Acyl_CoA_acyltransferase"/>
</dbReference>
<reference evidence="7 9" key="2">
    <citation type="submission" date="2019-10" db="EMBL/GenBank/DDBJ databases">
        <authorList>
            <consortium name="Melissa Lawson"/>
            <person name="O'neill I."/>
        </authorList>
    </citation>
    <scope>NUCLEOTIDE SEQUENCE [LARGE SCALE GENOMIC DNA]</scope>
    <source>
        <strain evidence="7">LH_658</strain>
    </source>
</reference>
<evidence type="ECO:0000313" key="8">
    <source>
        <dbReference type="Proteomes" id="UP000331308"/>
    </source>
</evidence>
<reference evidence="6 8" key="1">
    <citation type="submission" date="2019-07" db="EMBL/GenBank/DDBJ databases">
        <authorList>
            <person name="Chang H.-W."/>
            <person name="Raman A."/>
            <person name="Venkatesh S."/>
            <person name="Gehrig J."/>
        </authorList>
    </citation>
    <scope>NUCLEOTIDE SEQUENCE [LARGE SCALE GENOMIC DNA]</scope>
    <source>
        <strain evidence="6">Bifidobacterium_pseudocatenulatum_LFYP_29</strain>
    </source>
</reference>
<dbReference type="PANTHER" id="PTHR43792">
    <property type="entry name" value="GNAT FAMILY, PUTATIVE (AFU_ORTHOLOGUE AFUA_3G00765)-RELATED-RELATED"/>
    <property type="match status" value="1"/>
</dbReference>
<dbReference type="EMBL" id="CABWJV010000001">
    <property type="protein sequence ID" value="VWQ16231.1"/>
    <property type="molecule type" value="Genomic_DNA"/>
</dbReference>
<accession>A0AAX3IXB5</accession>
<dbReference type="PANTHER" id="PTHR43792:SF8">
    <property type="entry name" value="[RIBOSOMAL PROTEIN US5]-ALANINE N-ACETYLTRANSFERASE"/>
    <property type="match status" value="1"/>
</dbReference>
<keyword evidence="2 6" id="KW-0012">Acyltransferase</keyword>
<dbReference type="EC" id="2.3.1.-" evidence="6"/>
<dbReference type="InterPro" id="IPR051531">
    <property type="entry name" value="N-acetyltransferase"/>
</dbReference>
<evidence type="ECO:0000256" key="3">
    <source>
        <dbReference type="ARBA" id="ARBA00038502"/>
    </source>
</evidence>